<feature type="transmembrane region" description="Helical" evidence="12">
    <location>
        <begin position="49"/>
        <end position="74"/>
    </location>
</feature>
<evidence type="ECO:0000256" key="10">
    <source>
        <dbReference type="ARBA" id="ARBA00023303"/>
    </source>
</evidence>
<dbReference type="PANTHER" id="PTHR11690">
    <property type="entry name" value="AMILORIDE-SENSITIVE SODIUM CHANNEL-RELATED"/>
    <property type="match status" value="1"/>
</dbReference>
<keyword evidence="4 11" id="KW-0812">Transmembrane</keyword>
<evidence type="ECO:0000256" key="7">
    <source>
        <dbReference type="ARBA" id="ARBA00023065"/>
    </source>
</evidence>
<gene>
    <name evidence="13" type="ORF">OFUS_LOCUS19501</name>
</gene>
<keyword evidence="5 12" id="KW-1133">Transmembrane helix</keyword>
<keyword evidence="7 11" id="KW-0406">Ion transport</keyword>
<evidence type="ECO:0000313" key="14">
    <source>
        <dbReference type="Proteomes" id="UP000749559"/>
    </source>
</evidence>
<evidence type="ECO:0000256" key="1">
    <source>
        <dbReference type="ARBA" id="ARBA00004141"/>
    </source>
</evidence>
<dbReference type="InterPro" id="IPR001873">
    <property type="entry name" value="ENaC"/>
</dbReference>
<accession>A0A8S4PKQ3</accession>
<evidence type="ECO:0000256" key="4">
    <source>
        <dbReference type="ARBA" id="ARBA00022692"/>
    </source>
</evidence>
<dbReference type="PANTHER" id="PTHR11690:SF248">
    <property type="entry name" value="PICKPOCKET 17, ISOFORM A"/>
    <property type="match status" value="1"/>
</dbReference>
<keyword evidence="10 11" id="KW-0407">Ion channel</keyword>
<keyword evidence="3 11" id="KW-0894">Sodium channel</keyword>
<keyword evidence="2 11" id="KW-0813">Transport</keyword>
<evidence type="ECO:0000256" key="6">
    <source>
        <dbReference type="ARBA" id="ARBA00023053"/>
    </source>
</evidence>
<dbReference type="Pfam" id="PF00858">
    <property type="entry name" value="ASC"/>
    <property type="match status" value="1"/>
</dbReference>
<dbReference type="Proteomes" id="UP000749559">
    <property type="component" value="Unassembled WGS sequence"/>
</dbReference>
<dbReference type="PRINTS" id="PR01078">
    <property type="entry name" value="AMINACHANNEL"/>
</dbReference>
<reference evidence="13" key="1">
    <citation type="submission" date="2022-03" db="EMBL/GenBank/DDBJ databases">
        <authorList>
            <person name="Martin C."/>
        </authorList>
    </citation>
    <scope>NUCLEOTIDE SEQUENCE</scope>
</reference>
<name>A0A8S4PKQ3_OWEFU</name>
<keyword evidence="9 11" id="KW-0739">Sodium transport</keyword>
<dbReference type="GO" id="GO:0005886">
    <property type="term" value="C:plasma membrane"/>
    <property type="evidence" value="ECO:0007669"/>
    <property type="project" value="TreeGrafter"/>
</dbReference>
<protein>
    <submittedName>
        <fullName evidence="13">Uncharacterized protein</fullName>
    </submittedName>
</protein>
<dbReference type="EMBL" id="CAIIXF020000009">
    <property type="protein sequence ID" value="CAH1794879.1"/>
    <property type="molecule type" value="Genomic_DNA"/>
</dbReference>
<evidence type="ECO:0000256" key="5">
    <source>
        <dbReference type="ARBA" id="ARBA00022989"/>
    </source>
</evidence>
<comment type="similarity">
    <text evidence="11">Belongs to the amiloride-sensitive sodium channel (TC 1.A.6) family.</text>
</comment>
<proteinExistence type="inferred from homology"/>
<dbReference type="Gene3D" id="2.60.470.10">
    <property type="entry name" value="Acid-sensing ion channels like domains"/>
    <property type="match status" value="1"/>
</dbReference>
<comment type="caution">
    <text evidence="13">The sequence shown here is derived from an EMBL/GenBank/DDBJ whole genome shotgun (WGS) entry which is preliminary data.</text>
</comment>
<feature type="transmembrane region" description="Helical" evidence="12">
    <location>
        <begin position="479"/>
        <end position="504"/>
    </location>
</feature>
<keyword evidence="6" id="KW-0915">Sodium</keyword>
<evidence type="ECO:0000256" key="8">
    <source>
        <dbReference type="ARBA" id="ARBA00023136"/>
    </source>
</evidence>
<comment type="subcellular location">
    <subcellularLocation>
        <location evidence="1">Membrane</location>
        <topology evidence="1">Multi-pass membrane protein</topology>
    </subcellularLocation>
</comment>
<evidence type="ECO:0000256" key="12">
    <source>
        <dbReference type="SAM" id="Phobius"/>
    </source>
</evidence>
<sequence length="512" mass="57260">VCTMGRANMIEQDEPKPGGVRAITDEFIETTKAPGMTQIHRNTKPAGKALWALVYIVLICLFGYTLAIALMKYVQYPKRTEMSKVHGEALEFPAVTFCMTTPFAATKKVINGSEISFPGKAAGLAKMDELLTKDAYQSIQDDILEFKERLLSQEFMNENLQSDPGNDALYHQLDDEIIHCSLDGENCDMNNFDIFKHPRYGNCFMFNGTKQSNDSGHAIHEGLSLVIFTNSYIPGDDALDFSMESTDATNGVKMVIHDKDIKTLLDKGLDLSPGNQFNIGLSVSHNLRLPAPYGMCQDSMNQNHDACKNECLQKHFKEQCTCLSPFAPIPSNSDATEYCGSFDTDNIDSFKKGLKRLQCEKDILNEGHNDTGCDCMAPCSETTYSSTVRQTPWPHKNHFKKFLKTTLEGNVAVKSLMELTRNYANVTTGDYNDTSLEKDLILENFLKVNIKFNSFEMTRIVESAAYTANALVMDVALNLVIILGLSLIPLVHMLVYIVHVFWALMCGRRSNE</sequence>
<evidence type="ECO:0000256" key="3">
    <source>
        <dbReference type="ARBA" id="ARBA00022461"/>
    </source>
</evidence>
<dbReference type="AlphaFoldDB" id="A0A8S4PKQ3"/>
<dbReference type="GO" id="GO:0015280">
    <property type="term" value="F:ligand-gated sodium channel activity"/>
    <property type="evidence" value="ECO:0007669"/>
    <property type="project" value="TreeGrafter"/>
</dbReference>
<feature type="non-terminal residue" evidence="13">
    <location>
        <position position="1"/>
    </location>
</feature>
<evidence type="ECO:0000313" key="13">
    <source>
        <dbReference type="EMBL" id="CAH1794879.1"/>
    </source>
</evidence>
<evidence type="ECO:0000256" key="2">
    <source>
        <dbReference type="ARBA" id="ARBA00022448"/>
    </source>
</evidence>
<evidence type="ECO:0000256" key="9">
    <source>
        <dbReference type="ARBA" id="ARBA00023201"/>
    </source>
</evidence>
<keyword evidence="8 12" id="KW-0472">Membrane</keyword>
<keyword evidence="14" id="KW-1185">Reference proteome</keyword>
<organism evidence="13 14">
    <name type="scientific">Owenia fusiformis</name>
    <name type="common">Polychaete worm</name>
    <dbReference type="NCBI Taxonomy" id="6347"/>
    <lineage>
        <taxon>Eukaryota</taxon>
        <taxon>Metazoa</taxon>
        <taxon>Spiralia</taxon>
        <taxon>Lophotrochozoa</taxon>
        <taxon>Annelida</taxon>
        <taxon>Polychaeta</taxon>
        <taxon>Sedentaria</taxon>
        <taxon>Canalipalpata</taxon>
        <taxon>Sabellida</taxon>
        <taxon>Oweniida</taxon>
        <taxon>Oweniidae</taxon>
        <taxon>Owenia</taxon>
    </lineage>
</organism>
<dbReference type="OrthoDB" id="6157104at2759"/>
<evidence type="ECO:0000256" key="11">
    <source>
        <dbReference type="RuleBase" id="RU000679"/>
    </source>
</evidence>